<sequence length="71" mass="8670">MTKFLLKFSDFTRFLGIFYIEKIINENFKKTEILQIFFVKLLIILMQNIEIFLQLKHKILVKKFFIIPTKV</sequence>
<organism evidence="2">
    <name type="scientific">virus sp. ctkyY8</name>
    <dbReference type="NCBI Taxonomy" id="2827995"/>
    <lineage>
        <taxon>Viruses</taxon>
    </lineage>
</organism>
<reference evidence="2" key="1">
    <citation type="journal article" date="2021" name="Proc. Natl. Acad. Sci. U.S.A.">
        <title>A Catalog of Tens of Thousands of Viruses from Human Metagenomes Reveals Hidden Associations with Chronic Diseases.</title>
        <authorList>
            <person name="Tisza M.J."/>
            <person name="Buck C.B."/>
        </authorList>
    </citation>
    <scope>NUCLEOTIDE SEQUENCE</scope>
    <source>
        <strain evidence="2">CtkyY8</strain>
    </source>
</reference>
<keyword evidence="1" id="KW-0472">Membrane</keyword>
<evidence type="ECO:0000313" key="2">
    <source>
        <dbReference type="EMBL" id="DAE29505.1"/>
    </source>
</evidence>
<proteinExistence type="predicted"/>
<protein>
    <submittedName>
        <fullName evidence="2">Uncharacterized protein</fullName>
    </submittedName>
</protein>
<feature type="transmembrane region" description="Helical" evidence="1">
    <location>
        <begin position="33"/>
        <end position="53"/>
    </location>
</feature>
<evidence type="ECO:0000256" key="1">
    <source>
        <dbReference type="SAM" id="Phobius"/>
    </source>
</evidence>
<keyword evidence="1" id="KW-0812">Transmembrane</keyword>
<accession>A0A8S5REK1</accession>
<dbReference type="EMBL" id="BK059095">
    <property type="protein sequence ID" value="DAE29505.1"/>
    <property type="molecule type" value="Genomic_DNA"/>
</dbReference>
<name>A0A8S5REK1_9VIRU</name>
<keyword evidence="1" id="KW-1133">Transmembrane helix</keyword>